<reference evidence="2 3" key="1">
    <citation type="journal article" date="2014" name="ISME J.">
        <title>Ecophysiology of Thioploca ingrica as revealed by the complete genome sequence supplemented with proteomic evidence.</title>
        <authorList>
            <person name="Kojima H."/>
            <person name="Ogura Y."/>
            <person name="Yamamoto N."/>
            <person name="Togashi T."/>
            <person name="Mori H."/>
            <person name="Watanabe T."/>
            <person name="Nemoto F."/>
            <person name="Kurokawa K."/>
            <person name="Hayashi T."/>
            <person name="Fukui M."/>
        </authorList>
    </citation>
    <scope>NUCLEOTIDE SEQUENCE [LARGE SCALE GENOMIC DNA]</scope>
</reference>
<accession>A0A090BVL5</accession>
<keyword evidence="1" id="KW-0472">Membrane</keyword>
<feature type="transmembrane region" description="Helical" evidence="1">
    <location>
        <begin position="98"/>
        <end position="123"/>
    </location>
</feature>
<evidence type="ECO:0000313" key="3">
    <source>
        <dbReference type="Proteomes" id="UP000031623"/>
    </source>
</evidence>
<dbReference type="STRING" id="40754.THII_2769"/>
<evidence type="ECO:0000256" key="1">
    <source>
        <dbReference type="SAM" id="Phobius"/>
    </source>
</evidence>
<dbReference type="OrthoDB" id="8753690at2"/>
<name>A0A090BVL5_9GAMM</name>
<dbReference type="KEGG" id="tig:THII_2769"/>
<feature type="transmembrane region" description="Helical" evidence="1">
    <location>
        <begin position="232"/>
        <end position="252"/>
    </location>
</feature>
<dbReference type="HOGENOM" id="CLU_1089587_0_0_6"/>
<feature type="transmembrane region" description="Helical" evidence="1">
    <location>
        <begin position="21"/>
        <end position="45"/>
    </location>
</feature>
<dbReference type="Proteomes" id="UP000031623">
    <property type="component" value="Chromosome"/>
</dbReference>
<sequence>MIRQILTLAAYVALEALRTRFFAVIVILLFISFGLAAFLGQVAIIETQAIQSSLLAAFLRLGAVYVISLFVITSMVHEFHDHSIYLLLSLPIQRSTYFVGKFSGFALVAFITATLFGAALLIYVPYQQVGLWTLSLLCELLIVTALSLWCVLTFHHAIQASSVVLGFYILARSIDAIQLMAQGPLNNSQSSLDQFVNTLIKLLAMLLPNLERFTQSEWLVYHTGNLSNLIEIVLQTVIYVILLVTMSLFDLYRKNL</sequence>
<gene>
    <name evidence="2" type="ORF">THII_2769</name>
</gene>
<evidence type="ECO:0000313" key="2">
    <source>
        <dbReference type="EMBL" id="BAP57066.1"/>
    </source>
</evidence>
<feature type="transmembrane region" description="Helical" evidence="1">
    <location>
        <begin position="57"/>
        <end position="77"/>
    </location>
</feature>
<feature type="transmembrane region" description="Helical" evidence="1">
    <location>
        <begin position="129"/>
        <end position="151"/>
    </location>
</feature>
<dbReference type="EMBL" id="AP014633">
    <property type="protein sequence ID" value="BAP57066.1"/>
    <property type="molecule type" value="Genomic_DNA"/>
</dbReference>
<organism evidence="2 3">
    <name type="scientific">Thioploca ingrica</name>
    <dbReference type="NCBI Taxonomy" id="40754"/>
    <lineage>
        <taxon>Bacteria</taxon>
        <taxon>Pseudomonadati</taxon>
        <taxon>Pseudomonadota</taxon>
        <taxon>Gammaproteobacteria</taxon>
        <taxon>Thiotrichales</taxon>
        <taxon>Thiotrichaceae</taxon>
        <taxon>Thioploca</taxon>
    </lineage>
</organism>
<keyword evidence="1" id="KW-1133">Transmembrane helix</keyword>
<keyword evidence="3" id="KW-1185">Reference proteome</keyword>
<protein>
    <recommendedName>
        <fullName evidence="4">ABC transporter permease</fullName>
    </recommendedName>
</protein>
<keyword evidence="1" id="KW-0812">Transmembrane</keyword>
<proteinExistence type="predicted"/>
<evidence type="ECO:0008006" key="4">
    <source>
        <dbReference type="Google" id="ProtNLM"/>
    </source>
</evidence>
<dbReference type="AlphaFoldDB" id="A0A090BVL5"/>
<feature type="transmembrane region" description="Helical" evidence="1">
    <location>
        <begin position="163"/>
        <end position="181"/>
    </location>
</feature>